<keyword evidence="2" id="KW-1003">Cell membrane</keyword>
<dbReference type="InterPro" id="IPR036259">
    <property type="entry name" value="MFS_trans_sf"/>
</dbReference>
<evidence type="ECO:0000256" key="2">
    <source>
        <dbReference type="ARBA" id="ARBA00022475"/>
    </source>
</evidence>
<dbReference type="PROSITE" id="PS50850">
    <property type="entry name" value="MFS"/>
    <property type="match status" value="1"/>
</dbReference>
<evidence type="ECO:0000256" key="1">
    <source>
        <dbReference type="ARBA" id="ARBA00004651"/>
    </source>
</evidence>
<dbReference type="EMBL" id="VUOB01000073">
    <property type="protein sequence ID" value="KAA2252680.1"/>
    <property type="molecule type" value="Genomic_DNA"/>
</dbReference>
<feature type="transmembrane region" description="Helical" evidence="6">
    <location>
        <begin position="107"/>
        <end position="128"/>
    </location>
</feature>
<keyword evidence="9" id="KW-1185">Reference proteome</keyword>
<evidence type="ECO:0000256" key="6">
    <source>
        <dbReference type="SAM" id="Phobius"/>
    </source>
</evidence>
<feature type="transmembrane region" description="Helical" evidence="6">
    <location>
        <begin position="36"/>
        <end position="61"/>
    </location>
</feature>
<reference evidence="8 9" key="2">
    <citation type="submission" date="2019-09" db="EMBL/GenBank/DDBJ databases">
        <authorList>
            <person name="Jin C."/>
        </authorList>
    </citation>
    <scope>NUCLEOTIDE SEQUENCE [LARGE SCALE GENOMIC DNA]</scope>
    <source>
        <strain evidence="8 9">AN110305</strain>
    </source>
</reference>
<dbReference type="Gene3D" id="1.20.1250.20">
    <property type="entry name" value="MFS general substrate transporter like domains"/>
    <property type="match status" value="1"/>
</dbReference>
<dbReference type="GO" id="GO:0005886">
    <property type="term" value="C:plasma membrane"/>
    <property type="evidence" value="ECO:0007669"/>
    <property type="project" value="UniProtKB-SubCell"/>
</dbReference>
<comment type="subcellular location">
    <subcellularLocation>
        <location evidence="1">Cell membrane</location>
        <topology evidence="1">Multi-pass membrane protein</topology>
    </subcellularLocation>
</comment>
<dbReference type="InterPro" id="IPR020846">
    <property type="entry name" value="MFS_dom"/>
</dbReference>
<dbReference type="InterPro" id="IPR011701">
    <property type="entry name" value="MFS"/>
</dbReference>
<feature type="transmembrane region" description="Helical" evidence="6">
    <location>
        <begin position="278"/>
        <end position="296"/>
    </location>
</feature>
<dbReference type="OrthoDB" id="145388at2"/>
<proteinExistence type="predicted"/>
<feature type="transmembrane region" description="Helical" evidence="6">
    <location>
        <begin position="244"/>
        <end position="266"/>
    </location>
</feature>
<organism evidence="8 9">
    <name type="scientific">Solihabitans fulvus</name>
    <dbReference type="NCBI Taxonomy" id="1892852"/>
    <lineage>
        <taxon>Bacteria</taxon>
        <taxon>Bacillati</taxon>
        <taxon>Actinomycetota</taxon>
        <taxon>Actinomycetes</taxon>
        <taxon>Pseudonocardiales</taxon>
        <taxon>Pseudonocardiaceae</taxon>
        <taxon>Solihabitans</taxon>
    </lineage>
</organism>
<sequence>MTRHRGHRICSVTTLTNAGTSAGPKRAGLGRDWRRLLAANATSSLSEGALLAALPLLAAHLTRDPRLISGLATAGTLPWLLCSLPIGALVDRLDRRALMIAAQCVRAVLAAAIAGLATAHVAAIWPLYVLAFGIGVADVAFSTANQAMVPNVVDQADLETALGRQIATEGVAREFIGPPLGAALVAFALPLPFWFNAVVFAGAVGLLLRVRTSGLAKRAGRPKRIRTEVAEGLRFLVRHRLLRTLALLAGVGNLCEYMALATLVLFAQEVLRLSDRGVGVLMGSMAVGGVLGGLLSRRLADRFGARRVAMTVQVVIPLSWLAIAIVGRDAVTVAALVAVFSLSVSQWNVIVGALRQRIVPDELRGRLGAAGRLISFGAIPIGSVLGGFVYHSFGPIAPWLVGAAIRSLASLVALPVLRRNL</sequence>
<dbReference type="PANTHER" id="PTHR23513:SF6">
    <property type="entry name" value="MAJOR FACILITATOR SUPERFAMILY ASSOCIATED DOMAIN-CONTAINING PROTEIN"/>
    <property type="match status" value="1"/>
</dbReference>
<comment type="caution">
    <text evidence="8">The sequence shown here is derived from an EMBL/GenBank/DDBJ whole genome shotgun (WGS) entry which is preliminary data.</text>
</comment>
<feature type="transmembrane region" description="Helical" evidence="6">
    <location>
        <begin position="396"/>
        <end position="417"/>
    </location>
</feature>
<gene>
    <name evidence="8" type="ORF">F0L68_34755</name>
</gene>
<evidence type="ECO:0000256" key="3">
    <source>
        <dbReference type="ARBA" id="ARBA00022692"/>
    </source>
</evidence>
<keyword evidence="3 6" id="KW-0812">Transmembrane</keyword>
<feature type="transmembrane region" description="Helical" evidence="6">
    <location>
        <begin position="67"/>
        <end position="86"/>
    </location>
</feature>
<keyword evidence="4 6" id="KW-1133">Transmembrane helix</keyword>
<reference evidence="8 9" key="1">
    <citation type="submission" date="2019-09" db="EMBL/GenBank/DDBJ databases">
        <title>Goodfellowia gen. nov., a new genus of the Pseudonocardineae related to Actinoalloteichus, containing Goodfellowia coeruleoviolacea gen. nov., comb. nov. gen. nov., comb. nov.</title>
        <authorList>
            <person name="Labeda D."/>
        </authorList>
    </citation>
    <scope>NUCLEOTIDE SEQUENCE [LARGE SCALE GENOMIC DNA]</scope>
    <source>
        <strain evidence="8 9">AN110305</strain>
    </source>
</reference>
<dbReference type="Pfam" id="PF07690">
    <property type="entry name" value="MFS_1"/>
    <property type="match status" value="1"/>
</dbReference>
<dbReference type="CDD" id="cd06173">
    <property type="entry name" value="MFS_MefA_like"/>
    <property type="match status" value="1"/>
</dbReference>
<evidence type="ECO:0000256" key="5">
    <source>
        <dbReference type="ARBA" id="ARBA00023136"/>
    </source>
</evidence>
<dbReference type="Proteomes" id="UP000323454">
    <property type="component" value="Unassembled WGS sequence"/>
</dbReference>
<feature type="transmembrane region" description="Helical" evidence="6">
    <location>
        <begin position="183"/>
        <end position="208"/>
    </location>
</feature>
<accession>A0A5B2WPD4</accession>
<dbReference type="PANTHER" id="PTHR23513">
    <property type="entry name" value="INTEGRAL MEMBRANE EFFLUX PROTEIN-RELATED"/>
    <property type="match status" value="1"/>
</dbReference>
<keyword evidence="5 6" id="KW-0472">Membrane</keyword>
<feature type="domain" description="Major facilitator superfamily (MFS) profile" evidence="7">
    <location>
        <begin position="32"/>
        <end position="421"/>
    </location>
</feature>
<dbReference type="AlphaFoldDB" id="A0A5B2WPD4"/>
<dbReference type="SUPFAM" id="SSF103473">
    <property type="entry name" value="MFS general substrate transporter"/>
    <property type="match status" value="1"/>
</dbReference>
<feature type="transmembrane region" description="Helical" evidence="6">
    <location>
        <begin position="333"/>
        <end position="355"/>
    </location>
</feature>
<feature type="transmembrane region" description="Helical" evidence="6">
    <location>
        <begin position="308"/>
        <end position="327"/>
    </location>
</feature>
<evidence type="ECO:0000256" key="4">
    <source>
        <dbReference type="ARBA" id="ARBA00022989"/>
    </source>
</evidence>
<protein>
    <submittedName>
        <fullName evidence="8">MFS transporter</fullName>
    </submittedName>
</protein>
<evidence type="ECO:0000313" key="9">
    <source>
        <dbReference type="Proteomes" id="UP000323454"/>
    </source>
</evidence>
<dbReference type="GO" id="GO:0022857">
    <property type="term" value="F:transmembrane transporter activity"/>
    <property type="evidence" value="ECO:0007669"/>
    <property type="project" value="InterPro"/>
</dbReference>
<evidence type="ECO:0000259" key="7">
    <source>
        <dbReference type="PROSITE" id="PS50850"/>
    </source>
</evidence>
<feature type="transmembrane region" description="Helical" evidence="6">
    <location>
        <begin position="367"/>
        <end position="390"/>
    </location>
</feature>
<name>A0A5B2WPD4_9PSEU</name>
<evidence type="ECO:0000313" key="8">
    <source>
        <dbReference type="EMBL" id="KAA2252680.1"/>
    </source>
</evidence>